<proteinExistence type="predicted"/>
<reference evidence="3" key="1">
    <citation type="submission" date="2016-04" db="UniProtKB">
        <authorList>
            <consortium name="WormBaseParasite"/>
        </authorList>
    </citation>
    <scope>IDENTIFICATION</scope>
</reference>
<reference evidence="1 2" key="2">
    <citation type="submission" date="2018-11" db="EMBL/GenBank/DDBJ databases">
        <authorList>
            <consortium name="Pathogen Informatics"/>
        </authorList>
    </citation>
    <scope>NUCLEOTIDE SEQUENCE [LARGE SCALE GENOMIC DNA]</scope>
</reference>
<accession>A0A158RB07</accession>
<sequence>MEGLPTKMRKKKAATLNFLSCINTLQLSVFEMEAVSIGEVLTIEIVLRNYYEFQQSFKWKCEQVHVLDGETNLFFIFKFNKMFSEKLNNQQVKASRLNDAL</sequence>
<gene>
    <name evidence="1" type="ORF">TCLT_LOCUS1479</name>
</gene>
<protein>
    <submittedName>
        <fullName evidence="1 3">Uncharacterized protein</fullName>
    </submittedName>
</protein>
<dbReference type="AlphaFoldDB" id="A0A158RB07"/>
<evidence type="ECO:0000313" key="1">
    <source>
        <dbReference type="EMBL" id="VDM96948.1"/>
    </source>
</evidence>
<dbReference type="Gene3D" id="2.60.60.20">
    <property type="entry name" value="PLAT/LH2 domain"/>
    <property type="match status" value="1"/>
</dbReference>
<dbReference type="SUPFAM" id="SSF49723">
    <property type="entry name" value="Lipase/lipooxygenase domain (PLAT/LH2 domain)"/>
    <property type="match status" value="1"/>
</dbReference>
<dbReference type="STRING" id="103827.A0A158RB07"/>
<dbReference type="Proteomes" id="UP000276776">
    <property type="component" value="Unassembled WGS sequence"/>
</dbReference>
<dbReference type="EMBL" id="UYYF01000194">
    <property type="protein sequence ID" value="VDM96948.1"/>
    <property type="molecule type" value="Genomic_DNA"/>
</dbReference>
<dbReference type="WBParaSite" id="TCLT_0000147801-mRNA-1">
    <property type="protein sequence ID" value="TCLT_0000147801-mRNA-1"/>
    <property type="gene ID" value="TCLT_0000147801"/>
</dbReference>
<keyword evidence="2" id="KW-1185">Reference proteome</keyword>
<evidence type="ECO:0000313" key="2">
    <source>
        <dbReference type="Proteomes" id="UP000276776"/>
    </source>
</evidence>
<name>A0A158RB07_THECL</name>
<organism evidence="3">
    <name type="scientific">Thelazia callipaeda</name>
    <name type="common">Oriental eyeworm</name>
    <name type="synonym">Parasitic nematode</name>
    <dbReference type="NCBI Taxonomy" id="103827"/>
    <lineage>
        <taxon>Eukaryota</taxon>
        <taxon>Metazoa</taxon>
        <taxon>Ecdysozoa</taxon>
        <taxon>Nematoda</taxon>
        <taxon>Chromadorea</taxon>
        <taxon>Rhabditida</taxon>
        <taxon>Spirurina</taxon>
        <taxon>Spiruromorpha</taxon>
        <taxon>Thelazioidea</taxon>
        <taxon>Thelaziidae</taxon>
        <taxon>Thelazia</taxon>
    </lineage>
</organism>
<evidence type="ECO:0000313" key="3">
    <source>
        <dbReference type="WBParaSite" id="TCLT_0000147801-mRNA-1"/>
    </source>
</evidence>
<dbReference type="InterPro" id="IPR036392">
    <property type="entry name" value="PLAT/LH2_dom_sf"/>
</dbReference>